<dbReference type="KEGG" id="bwe:BcerKBAB4_5848"/>
<dbReference type="AlphaFoldDB" id="A9VVT4"/>
<proteinExistence type="predicted"/>
<dbReference type="InterPro" id="IPR010090">
    <property type="entry name" value="Phage_tape_meas"/>
</dbReference>
<evidence type="ECO:0000259" key="2">
    <source>
        <dbReference type="Pfam" id="PF10145"/>
    </source>
</evidence>
<dbReference type="HOGENOM" id="CLU_037928_1_0_9"/>
<gene>
    <name evidence="3" type="ordered locus">BcerKBAB4_5848</name>
</gene>
<accession>A9VVT4</accession>
<evidence type="ECO:0000256" key="1">
    <source>
        <dbReference type="SAM" id="Coils"/>
    </source>
</evidence>
<organism evidence="3 4">
    <name type="scientific">Bacillus mycoides (strain KBAB4)</name>
    <name type="common">Bacillus weihenstephanensis</name>
    <dbReference type="NCBI Taxonomy" id="315730"/>
    <lineage>
        <taxon>Bacteria</taxon>
        <taxon>Bacillati</taxon>
        <taxon>Bacillota</taxon>
        <taxon>Bacilli</taxon>
        <taxon>Bacillales</taxon>
        <taxon>Bacillaceae</taxon>
        <taxon>Bacillus</taxon>
        <taxon>Bacillus cereus group</taxon>
    </lineage>
</organism>
<keyword evidence="3" id="KW-0614">Plasmid</keyword>
<dbReference type="RefSeq" id="WP_012260133.1">
    <property type="nucleotide sequence ID" value="NC_010183.1"/>
</dbReference>
<feature type="domain" description="Phage tail tape measure protein" evidence="2">
    <location>
        <begin position="273"/>
        <end position="486"/>
    </location>
</feature>
<name>A9VVT4_BACMK</name>
<dbReference type="Gene3D" id="1.10.287.1490">
    <property type="match status" value="1"/>
</dbReference>
<dbReference type="Pfam" id="PF10145">
    <property type="entry name" value="PhageMin_Tail"/>
    <property type="match status" value="1"/>
</dbReference>
<dbReference type="Proteomes" id="UP000002154">
    <property type="component" value="Plasmid pBWB404"/>
</dbReference>
<dbReference type="EMBL" id="CP000907">
    <property type="protein sequence ID" value="ABY46899.1"/>
    <property type="molecule type" value="Genomic_DNA"/>
</dbReference>
<keyword evidence="1" id="KW-0175">Coiled coil</keyword>
<sequence>MAGRIKGITIEIGGNTEPLQNALKDVNKRSNDLTQELKDVERLLKFNPGNVEALAQKQQLLTQAIENTTQKLDKLKAAEQQVQAQFQNGKISEEQYRAFRREIEFTEGSLNGLKNKLGNMKAEQDSVASSTRQLETLFRATGKSVDDFAGALGNRLVNAIKSGTATSRQLDQAIGLIGREALGAEADIEKLQRALRSVDDGNSIQQVRNDLRDLSREAERAGKSFKELDIGLENMLGGAMAVGGIQGTIEKALDTSKLKTKIDVTFEVPPSSKKSVEQAVRGIEAYGVDVEEALEGTRRQWALNKNVSDEANTAIVKGASAIATSYAGIDFTELIQETNEIGNELGVTNDSALALTNALLKMGFPPEQLDIIAEYGGQLTRAGYTAEEVQAIMAAGVETGTWNIDNLLDGLKEGRIRVAEFGNEVPKALKDLLEGTKISADQMQKWGKAVAEGGKGGSQAMVEIAQALDGVDDATKKNLIGAQIFGR</sequence>
<reference evidence="3 4" key="1">
    <citation type="journal article" date="2008" name="Chem. Biol. Interact.">
        <title>Extending the Bacillus cereus group genomics to putative food-borne pathogens of different toxicity.</title>
        <authorList>
            <person name="Lapidus A."/>
            <person name="Goltsman E."/>
            <person name="Auger S."/>
            <person name="Galleron N."/>
            <person name="Segurens B."/>
            <person name="Dossat C."/>
            <person name="Land M.L."/>
            <person name="Broussolle V."/>
            <person name="Brillard J."/>
            <person name="Guinebretiere M.H."/>
            <person name="Sanchis V."/>
            <person name="Nguen-The C."/>
            <person name="Lereclus D."/>
            <person name="Richardson P."/>
            <person name="Wincker P."/>
            <person name="Weissenbach J."/>
            <person name="Ehrlich S.D."/>
            <person name="Sorokin A."/>
        </authorList>
    </citation>
    <scope>NUCLEOTIDE SEQUENCE [LARGE SCALE GENOMIC DNA]</scope>
    <source>
        <strain evidence="4">KBAB4</strain>
        <plasmid evidence="3 4">pBWB404</plasmid>
    </source>
</reference>
<geneLocation type="plasmid" evidence="3 4">
    <name>pBWB404</name>
</geneLocation>
<evidence type="ECO:0000313" key="4">
    <source>
        <dbReference type="Proteomes" id="UP000002154"/>
    </source>
</evidence>
<evidence type="ECO:0000313" key="3">
    <source>
        <dbReference type="EMBL" id="ABY46899.1"/>
    </source>
</evidence>
<feature type="coiled-coil region" evidence="1">
    <location>
        <begin position="23"/>
        <end position="123"/>
    </location>
</feature>
<protein>
    <recommendedName>
        <fullName evidence="2">Phage tail tape measure protein domain-containing protein</fullName>
    </recommendedName>
</protein>